<evidence type="ECO:0000313" key="2">
    <source>
        <dbReference type="EMBL" id="CEM04889.1"/>
    </source>
</evidence>
<organism evidence="2">
    <name type="scientific">Chromera velia CCMP2878</name>
    <dbReference type="NCBI Taxonomy" id="1169474"/>
    <lineage>
        <taxon>Eukaryota</taxon>
        <taxon>Sar</taxon>
        <taxon>Alveolata</taxon>
        <taxon>Colpodellida</taxon>
        <taxon>Chromeraceae</taxon>
        <taxon>Chromera</taxon>
    </lineage>
</organism>
<sequence>MMCRISLRTLVCNILVLVFASGSAARRGRRVIFLMTALTIIATGIQVVLDRDQTREYLRQWNEAGLYRQLSDSTNDLDEIIFNPEARAQFSVAKKSFLYEYFQKWQAGEVELPFDLPFLPKPTPPGS</sequence>
<dbReference type="EMBL" id="CDMZ01000030">
    <property type="protein sequence ID" value="CEM04889.1"/>
    <property type="molecule type" value="Genomic_DNA"/>
</dbReference>
<reference evidence="2" key="1">
    <citation type="submission" date="2014-11" db="EMBL/GenBank/DDBJ databases">
        <authorList>
            <person name="Otto D Thomas"/>
            <person name="Naeem Raeece"/>
        </authorList>
    </citation>
    <scope>NUCLEOTIDE SEQUENCE</scope>
</reference>
<accession>A0A0G4EZK2</accession>
<dbReference type="AlphaFoldDB" id="A0A0G4EZK2"/>
<dbReference type="VEuPathDB" id="CryptoDB:Cvel_14437"/>
<proteinExistence type="predicted"/>
<gene>
    <name evidence="2" type="ORF">Cvel_14437</name>
</gene>
<protein>
    <submittedName>
        <fullName evidence="2">Uncharacterized protein</fullName>
    </submittedName>
</protein>
<keyword evidence="1" id="KW-0812">Transmembrane</keyword>
<evidence type="ECO:0000256" key="1">
    <source>
        <dbReference type="SAM" id="Phobius"/>
    </source>
</evidence>
<name>A0A0G4EZK2_9ALVE</name>
<feature type="transmembrane region" description="Helical" evidence="1">
    <location>
        <begin position="7"/>
        <end position="25"/>
    </location>
</feature>
<feature type="transmembrane region" description="Helical" evidence="1">
    <location>
        <begin position="31"/>
        <end position="49"/>
    </location>
</feature>
<keyword evidence="1" id="KW-0472">Membrane</keyword>
<keyword evidence="1" id="KW-1133">Transmembrane helix</keyword>